<sequence>MPWWEKYRDYLIIGSVVLSILILMGVSSSGKMSLSGLEFFSGNLIKPVSSTLYKIGNSISDFFYSLSNIGSLQSENERLRAKEEEYNDLRLQVEELKQENERLKNLLAYKETHQQYDMIGAKVIGKSSGGWFDIFAINVGRSSGVKEGMAVVTDKGIVGTVIESYDNWSKVLSIIDENSSVSIRINRTRDNGILQGDVELKAQGLARAVYIPMTSEVKPGDDVITSGLGGILPEGIYVGKVISVENSHGDLYKTAIIKPDADFQRLEDILVIKTYNDKIDLGKVGGQ</sequence>
<accession>A0A5D8QCW7</accession>
<keyword evidence="6" id="KW-0175">Coiled coil</keyword>
<dbReference type="GO" id="GO:0005886">
    <property type="term" value="C:plasma membrane"/>
    <property type="evidence" value="ECO:0007669"/>
    <property type="project" value="TreeGrafter"/>
</dbReference>
<evidence type="ECO:0000256" key="7">
    <source>
        <dbReference type="SAM" id="Phobius"/>
    </source>
</evidence>
<gene>
    <name evidence="9" type="primary">mreC</name>
    <name evidence="9" type="ORF">FWJ32_05670</name>
</gene>
<dbReference type="InterPro" id="IPR055342">
    <property type="entry name" value="MreC_beta-barrel_core"/>
</dbReference>
<feature type="transmembrane region" description="Helical" evidence="7">
    <location>
        <begin position="7"/>
        <end position="26"/>
    </location>
</feature>
<dbReference type="PANTHER" id="PTHR34138:SF1">
    <property type="entry name" value="CELL SHAPE-DETERMINING PROTEIN MREC"/>
    <property type="match status" value="1"/>
</dbReference>
<protein>
    <recommendedName>
        <fullName evidence="2 5">Cell shape-determining protein MreC</fullName>
    </recommendedName>
    <alternativeName>
        <fullName evidence="4 5">Cell shape protein MreC</fullName>
    </alternativeName>
</protein>
<dbReference type="Proteomes" id="UP000322976">
    <property type="component" value="Unassembled WGS sequence"/>
</dbReference>
<dbReference type="PANTHER" id="PTHR34138">
    <property type="entry name" value="CELL SHAPE-DETERMINING PROTEIN MREC"/>
    <property type="match status" value="1"/>
</dbReference>
<dbReference type="InterPro" id="IPR007221">
    <property type="entry name" value="MreC"/>
</dbReference>
<evidence type="ECO:0000313" key="10">
    <source>
        <dbReference type="Proteomes" id="UP000322976"/>
    </source>
</evidence>
<evidence type="ECO:0000256" key="1">
    <source>
        <dbReference type="ARBA" id="ARBA00009369"/>
    </source>
</evidence>
<dbReference type="Gene3D" id="2.40.10.340">
    <property type="entry name" value="Rod shape-determining protein MreC, domain 1"/>
    <property type="match status" value="1"/>
</dbReference>
<feature type="domain" description="Rod shape-determining protein MreC beta-barrel core" evidence="8">
    <location>
        <begin position="123"/>
        <end position="273"/>
    </location>
</feature>
<name>A0A5D8QCW7_9THEO</name>
<feature type="coiled-coil region" evidence="6">
    <location>
        <begin position="69"/>
        <end position="113"/>
    </location>
</feature>
<dbReference type="PIRSF" id="PIRSF038471">
    <property type="entry name" value="MreC"/>
    <property type="match status" value="1"/>
</dbReference>
<evidence type="ECO:0000256" key="6">
    <source>
        <dbReference type="SAM" id="Coils"/>
    </source>
</evidence>
<comment type="similarity">
    <text evidence="1 5">Belongs to the MreC family.</text>
</comment>
<evidence type="ECO:0000256" key="3">
    <source>
        <dbReference type="ARBA" id="ARBA00022960"/>
    </source>
</evidence>
<dbReference type="GO" id="GO:0008360">
    <property type="term" value="P:regulation of cell shape"/>
    <property type="evidence" value="ECO:0007669"/>
    <property type="project" value="UniProtKB-KW"/>
</dbReference>
<keyword evidence="7" id="KW-0472">Membrane</keyword>
<evidence type="ECO:0000259" key="8">
    <source>
        <dbReference type="Pfam" id="PF04085"/>
    </source>
</evidence>
<dbReference type="Pfam" id="PF04085">
    <property type="entry name" value="MreC"/>
    <property type="match status" value="1"/>
</dbReference>
<keyword evidence="7" id="KW-1133">Transmembrane helix</keyword>
<evidence type="ECO:0000256" key="5">
    <source>
        <dbReference type="PIRNR" id="PIRNR038471"/>
    </source>
</evidence>
<reference evidence="9 10" key="1">
    <citation type="submission" date="2019-08" db="EMBL/GenBank/DDBJ databases">
        <title>Calorimonas adulescens gen. nov., sp. nov., an anaerobic thermophilic bacterium from Sakhalin hot spring.</title>
        <authorList>
            <person name="Khomyakova M.A."/>
            <person name="Merkel A.Y."/>
            <person name="Novikov A."/>
            <person name="Bonch-Osmolovskaya E.A."/>
            <person name="Slobodkin A.I."/>
        </authorList>
    </citation>
    <scope>NUCLEOTIDE SEQUENCE [LARGE SCALE GENOMIC DNA]</scope>
    <source>
        <strain evidence="9 10">A05MB</strain>
    </source>
</reference>
<keyword evidence="7" id="KW-0812">Transmembrane</keyword>
<proteinExistence type="inferred from homology"/>
<comment type="caution">
    <text evidence="9">The sequence shown here is derived from an EMBL/GenBank/DDBJ whole genome shotgun (WGS) entry which is preliminary data.</text>
</comment>
<keyword evidence="10" id="KW-1185">Reference proteome</keyword>
<dbReference type="EMBL" id="VTPS01000007">
    <property type="protein sequence ID" value="TZE82247.1"/>
    <property type="molecule type" value="Genomic_DNA"/>
</dbReference>
<dbReference type="Gene3D" id="2.40.10.350">
    <property type="entry name" value="Rod shape-determining protein MreC, domain 2"/>
    <property type="match status" value="1"/>
</dbReference>
<dbReference type="InterPro" id="IPR042177">
    <property type="entry name" value="Cell/Rod_1"/>
</dbReference>
<organism evidence="9 10">
    <name type="scientific">Calorimonas adulescens</name>
    <dbReference type="NCBI Taxonomy" id="2606906"/>
    <lineage>
        <taxon>Bacteria</taxon>
        <taxon>Bacillati</taxon>
        <taxon>Bacillota</taxon>
        <taxon>Clostridia</taxon>
        <taxon>Thermoanaerobacterales</taxon>
        <taxon>Thermoanaerobacteraceae</taxon>
        <taxon>Calorimonas</taxon>
    </lineage>
</organism>
<evidence type="ECO:0000313" key="9">
    <source>
        <dbReference type="EMBL" id="TZE82247.1"/>
    </source>
</evidence>
<keyword evidence="3 5" id="KW-0133">Cell shape</keyword>
<dbReference type="RefSeq" id="WP_149545006.1">
    <property type="nucleotide sequence ID" value="NZ_VTPS01000007.1"/>
</dbReference>
<evidence type="ECO:0000256" key="2">
    <source>
        <dbReference type="ARBA" id="ARBA00013855"/>
    </source>
</evidence>
<evidence type="ECO:0000256" key="4">
    <source>
        <dbReference type="ARBA" id="ARBA00032089"/>
    </source>
</evidence>
<dbReference type="NCBIfam" id="TIGR00219">
    <property type="entry name" value="mreC"/>
    <property type="match status" value="1"/>
</dbReference>
<dbReference type="InterPro" id="IPR042175">
    <property type="entry name" value="Cell/Rod_MreC_2"/>
</dbReference>
<comment type="function">
    <text evidence="5">Involved in formation and maintenance of cell shape.</text>
</comment>
<dbReference type="AlphaFoldDB" id="A0A5D8QCW7"/>